<keyword evidence="1 11" id="KW-0963">Cytoplasm</keyword>
<dbReference type="PROSITE" id="PS00636">
    <property type="entry name" value="DNAJ_1"/>
    <property type="match status" value="1"/>
</dbReference>
<dbReference type="PROSITE" id="PS50076">
    <property type="entry name" value="DNAJ_2"/>
    <property type="match status" value="1"/>
</dbReference>
<dbReference type="Gene3D" id="1.10.287.110">
    <property type="entry name" value="DnaJ domain"/>
    <property type="match status" value="1"/>
</dbReference>
<dbReference type="PATRIC" id="fig|1619090.3.peg.9"/>
<feature type="repeat" description="CXXCXGXG motif" evidence="11">
    <location>
        <begin position="173"/>
        <end position="180"/>
    </location>
</feature>
<dbReference type="InterPro" id="IPR001305">
    <property type="entry name" value="HSP_DnaJ_Cys-rich_dom"/>
</dbReference>
<evidence type="ECO:0000256" key="2">
    <source>
        <dbReference type="ARBA" id="ARBA00022705"/>
    </source>
</evidence>
<evidence type="ECO:0000256" key="9">
    <source>
        <dbReference type="ARBA" id="ARBA00061004"/>
    </source>
</evidence>
<dbReference type="AlphaFoldDB" id="A0A0G0DI46"/>
<keyword evidence="6 11" id="KW-0862">Zinc</keyword>
<evidence type="ECO:0000256" key="6">
    <source>
        <dbReference type="ARBA" id="ARBA00022833"/>
    </source>
</evidence>
<evidence type="ECO:0000256" key="7">
    <source>
        <dbReference type="ARBA" id="ARBA00023016"/>
    </source>
</evidence>
<name>A0A0G0DI46_9BACT</name>
<keyword evidence="5 11" id="KW-0863">Zinc-finger</keyword>
<dbReference type="InterPro" id="IPR036410">
    <property type="entry name" value="HSP_DnaJ_Cys-rich_dom_sf"/>
</dbReference>
<dbReference type="GO" id="GO:0008270">
    <property type="term" value="F:zinc ion binding"/>
    <property type="evidence" value="ECO:0007669"/>
    <property type="project" value="UniProtKB-UniRule"/>
</dbReference>
<dbReference type="HAMAP" id="MF_01152">
    <property type="entry name" value="DnaJ"/>
    <property type="match status" value="1"/>
</dbReference>
<evidence type="ECO:0000259" key="14">
    <source>
        <dbReference type="PROSITE" id="PS51188"/>
    </source>
</evidence>
<feature type="binding site" evidence="11">
    <location>
        <position position="173"/>
    </location>
    <ligand>
        <name>Zn(2+)</name>
        <dbReference type="ChEBI" id="CHEBI:29105"/>
        <label>2</label>
    </ligand>
</feature>
<dbReference type="SMART" id="SM00271">
    <property type="entry name" value="DnaJ"/>
    <property type="match status" value="1"/>
</dbReference>
<feature type="binding site" evidence="11">
    <location>
        <position position="176"/>
    </location>
    <ligand>
        <name>Zn(2+)</name>
        <dbReference type="ChEBI" id="CHEBI:29105"/>
        <label>2</label>
    </ligand>
</feature>
<dbReference type="GO" id="GO:0005524">
    <property type="term" value="F:ATP binding"/>
    <property type="evidence" value="ECO:0007669"/>
    <property type="project" value="InterPro"/>
</dbReference>
<dbReference type="SUPFAM" id="SSF57938">
    <property type="entry name" value="DnaJ/Hsp40 cysteine-rich domain"/>
    <property type="match status" value="1"/>
</dbReference>
<organism evidence="15 16">
    <name type="scientific">candidate division WS6 bacterium GW2011_GWC1_36_11</name>
    <dbReference type="NCBI Taxonomy" id="1619090"/>
    <lineage>
        <taxon>Bacteria</taxon>
        <taxon>Candidatus Dojkabacteria</taxon>
    </lineage>
</organism>
<evidence type="ECO:0000256" key="12">
    <source>
        <dbReference type="PROSITE-ProRule" id="PRU00546"/>
    </source>
</evidence>
<keyword evidence="2 11" id="KW-0235">DNA replication</keyword>
<evidence type="ECO:0000256" key="11">
    <source>
        <dbReference type="HAMAP-Rule" id="MF_01152"/>
    </source>
</evidence>
<feature type="repeat" description="CXXCXGXG motif" evidence="11">
    <location>
        <begin position="213"/>
        <end position="220"/>
    </location>
</feature>
<dbReference type="InterPro" id="IPR001623">
    <property type="entry name" value="DnaJ_domain"/>
</dbReference>
<feature type="binding site" evidence="11">
    <location>
        <position position="213"/>
    </location>
    <ligand>
        <name>Zn(2+)</name>
        <dbReference type="ChEBI" id="CHEBI:29105"/>
        <label>1</label>
    </ligand>
</feature>
<comment type="caution">
    <text evidence="15">The sequence shown here is derived from an EMBL/GenBank/DDBJ whole genome shotgun (WGS) entry which is preliminary data.</text>
</comment>
<protein>
    <recommendedName>
        <fullName evidence="10 11">Chaperone protein DnaJ</fullName>
    </recommendedName>
</protein>
<comment type="function">
    <text evidence="11">Participates actively in the response to hyperosmotic and heat shock by preventing the aggregation of stress-denatured proteins and by disaggregating proteins, also in an autonomous, DnaK-independent fashion. Unfolded proteins bind initially to DnaJ; upon interaction with the DnaJ-bound protein, DnaK hydrolyzes its bound ATP, resulting in the formation of a stable complex. GrpE releases ADP from DnaK; ATP binding to DnaK triggers the release of the substrate protein, thus completing the reaction cycle. Several rounds of ATP-dependent interactions between DnaJ, DnaK and GrpE are required for fully efficient folding. Also involved, together with DnaK and GrpE, in the DNA replication of plasmids through activation of initiation proteins.</text>
</comment>
<keyword evidence="3 11" id="KW-0479">Metal-binding</keyword>
<dbReference type="NCBIfam" id="NF008035">
    <property type="entry name" value="PRK10767.1"/>
    <property type="match status" value="1"/>
</dbReference>
<feature type="domain" description="J" evidence="13">
    <location>
        <begin position="5"/>
        <end position="69"/>
    </location>
</feature>
<feature type="zinc finger region" description="CR-type" evidence="12">
    <location>
        <begin position="144"/>
        <end position="225"/>
    </location>
</feature>
<dbReference type="InterPro" id="IPR012724">
    <property type="entry name" value="DnaJ"/>
</dbReference>
<accession>A0A0G0DI46</accession>
<dbReference type="InterPro" id="IPR002939">
    <property type="entry name" value="DnaJ_C"/>
</dbReference>
<evidence type="ECO:0000259" key="13">
    <source>
        <dbReference type="PROSITE" id="PS50076"/>
    </source>
</evidence>
<dbReference type="PANTHER" id="PTHR43096:SF52">
    <property type="entry name" value="DNAJ HOMOLOG 1, MITOCHONDRIAL-RELATED"/>
    <property type="match status" value="1"/>
</dbReference>
<evidence type="ECO:0000313" key="16">
    <source>
        <dbReference type="Proteomes" id="UP000034140"/>
    </source>
</evidence>
<comment type="subcellular location">
    <subcellularLocation>
        <location evidence="11">Cytoplasm</location>
    </subcellularLocation>
</comment>
<dbReference type="CDD" id="cd06257">
    <property type="entry name" value="DnaJ"/>
    <property type="match status" value="1"/>
</dbReference>
<feature type="binding site" evidence="11">
    <location>
        <position position="202"/>
    </location>
    <ligand>
        <name>Zn(2+)</name>
        <dbReference type="ChEBI" id="CHEBI:29105"/>
        <label>2</label>
    </ligand>
</feature>
<dbReference type="Proteomes" id="UP000034140">
    <property type="component" value="Unassembled WGS sequence"/>
</dbReference>
<dbReference type="NCBIfam" id="TIGR02349">
    <property type="entry name" value="DnaJ_bact"/>
    <property type="match status" value="1"/>
</dbReference>
<reference evidence="15 16" key="1">
    <citation type="journal article" date="2015" name="Nature">
        <title>rRNA introns, odd ribosomes, and small enigmatic genomes across a large radiation of phyla.</title>
        <authorList>
            <person name="Brown C.T."/>
            <person name="Hug L.A."/>
            <person name="Thomas B.C."/>
            <person name="Sharon I."/>
            <person name="Castelle C.J."/>
            <person name="Singh A."/>
            <person name="Wilkins M.J."/>
            <person name="Williams K.H."/>
            <person name="Banfield J.F."/>
        </authorList>
    </citation>
    <scope>NUCLEOTIDE SEQUENCE [LARGE SCALE GENOMIC DNA]</scope>
</reference>
<keyword evidence="8 11" id="KW-0143">Chaperone</keyword>
<dbReference type="Gene3D" id="2.60.260.20">
    <property type="entry name" value="Urease metallochaperone UreE, N-terminal domain"/>
    <property type="match status" value="2"/>
</dbReference>
<dbReference type="Pfam" id="PF00226">
    <property type="entry name" value="DnaJ"/>
    <property type="match status" value="1"/>
</dbReference>
<comment type="similarity">
    <text evidence="9 11">Belongs to the DnaJ family.</text>
</comment>
<feature type="repeat" description="CXXCXGXG motif" evidence="11">
    <location>
        <begin position="199"/>
        <end position="206"/>
    </location>
</feature>
<feature type="binding site" evidence="11">
    <location>
        <position position="216"/>
    </location>
    <ligand>
        <name>Zn(2+)</name>
        <dbReference type="ChEBI" id="CHEBI:29105"/>
        <label>1</label>
    </ligand>
</feature>
<feature type="domain" description="CR-type" evidence="14">
    <location>
        <begin position="144"/>
        <end position="225"/>
    </location>
</feature>
<dbReference type="Pfam" id="PF00684">
    <property type="entry name" value="DnaJ_CXXCXGXG"/>
    <property type="match status" value="1"/>
</dbReference>
<dbReference type="FunFam" id="2.60.260.20:FF:000005">
    <property type="entry name" value="Chaperone protein dnaJ 1, mitochondrial"/>
    <property type="match status" value="1"/>
</dbReference>
<feature type="binding site" evidence="11">
    <location>
        <position position="199"/>
    </location>
    <ligand>
        <name>Zn(2+)</name>
        <dbReference type="ChEBI" id="CHEBI:29105"/>
        <label>2</label>
    </ligand>
</feature>
<comment type="cofactor">
    <cofactor evidence="11">
        <name>Zn(2+)</name>
        <dbReference type="ChEBI" id="CHEBI:29105"/>
    </cofactor>
    <text evidence="11">Binds 2 Zn(2+) ions per monomer.</text>
</comment>
<dbReference type="InterPro" id="IPR018253">
    <property type="entry name" value="DnaJ_domain_CS"/>
</dbReference>
<dbReference type="PRINTS" id="PR00625">
    <property type="entry name" value="JDOMAIN"/>
</dbReference>
<dbReference type="InterPro" id="IPR036869">
    <property type="entry name" value="J_dom_sf"/>
</dbReference>
<dbReference type="SUPFAM" id="SSF46565">
    <property type="entry name" value="Chaperone J-domain"/>
    <property type="match status" value="1"/>
</dbReference>
<keyword evidence="7 11" id="KW-0346">Stress response</keyword>
<dbReference type="FunFam" id="1.10.287.110:FF:000031">
    <property type="entry name" value="Molecular chaperone DnaJ"/>
    <property type="match status" value="1"/>
</dbReference>
<evidence type="ECO:0000256" key="10">
    <source>
        <dbReference type="ARBA" id="ARBA00067609"/>
    </source>
</evidence>
<dbReference type="GO" id="GO:0006260">
    <property type="term" value="P:DNA replication"/>
    <property type="evidence" value="ECO:0007669"/>
    <property type="project" value="UniProtKB-KW"/>
</dbReference>
<feature type="binding site" evidence="11">
    <location>
        <position position="160"/>
    </location>
    <ligand>
        <name>Zn(2+)</name>
        <dbReference type="ChEBI" id="CHEBI:29105"/>
        <label>1</label>
    </ligand>
</feature>
<dbReference type="Pfam" id="PF01556">
    <property type="entry name" value="DnaJ_C"/>
    <property type="match status" value="1"/>
</dbReference>
<dbReference type="EMBL" id="LBRE01000001">
    <property type="protein sequence ID" value="KKP93068.1"/>
    <property type="molecule type" value="Genomic_DNA"/>
</dbReference>
<dbReference type="GO" id="GO:0042026">
    <property type="term" value="P:protein refolding"/>
    <property type="evidence" value="ECO:0007669"/>
    <property type="project" value="TreeGrafter"/>
</dbReference>
<evidence type="ECO:0000256" key="5">
    <source>
        <dbReference type="ARBA" id="ARBA00022771"/>
    </source>
</evidence>
<dbReference type="GO" id="GO:0009408">
    <property type="term" value="P:response to heat"/>
    <property type="evidence" value="ECO:0007669"/>
    <property type="project" value="InterPro"/>
</dbReference>
<dbReference type="InterPro" id="IPR008971">
    <property type="entry name" value="HSP40/DnaJ_pept-bd"/>
</dbReference>
<dbReference type="FunFam" id="2.10.230.10:FF:000002">
    <property type="entry name" value="Molecular chaperone DnaJ"/>
    <property type="match status" value="1"/>
</dbReference>
<dbReference type="PANTHER" id="PTHR43096">
    <property type="entry name" value="DNAJ HOMOLOG 1, MITOCHONDRIAL-RELATED"/>
    <property type="match status" value="1"/>
</dbReference>
<evidence type="ECO:0000256" key="8">
    <source>
        <dbReference type="ARBA" id="ARBA00023186"/>
    </source>
</evidence>
<evidence type="ECO:0000256" key="1">
    <source>
        <dbReference type="ARBA" id="ARBA00022490"/>
    </source>
</evidence>
<dbReference type="CDD" id="cd10747">
    <property type="entry name" value="DnaJ_C"/>
    <property type="match status" value="1"/>
</dbReference>
<dbReference type="GO" id="GO:0005737">
    <property type="term" value="C:cytoplasm"/>
    <property type="evidence" value="ECO:0007669"/>
    <property type="project" value="UniProtKB-SubCell"/>
</dbReference>
<feature type="repeat" description="CXXCXGXG motif" evidence="11">
    <location>
        <begin position="157"/>
        <end position="164"/>
    </location>
</feature>
<gene>
    <name evidence="11 15" type="primary">dnaJ</name>
    <name evidence="15" type="ORF">UR96_C0001G0009</name>
</gene>
<dbReference type="PROSITE" id="PS51188">
    <property type="entry name" value="ZF_CR"/>
    <property type="match status" value="1"/>
</dbReference>
<dbReference type="SUPFAM" id="SSF49493">
    <property type="entry name" value="HSP40/DnaJ peptide-binding domain"/>
    <property type="match status" value="2"/>
</dbReference>
<evidence type="ECO:0000256" key="3">
    <source>
        <dbReference type="ARBA" id="ARBA00022723"/>
    </source>
</evidence>
<dbReference type="GO" id="GO:0031072">
    <property type="term" value="F:heat shock protein binding"/>
    <property type="evidence" value="ECO:0007669"/>
    <property type="project" value="InterPro"/>
</dbReference>
<sequence length="364" mass="39658">MEKRDYYEVLGVDKKATQSELKKAYRNLVKKYHPDSNKNDGAEEKFKEVQEAYEILSDESKRSAYDQYGHAGTAGFNPGAGGYSDFSGFDGNTPFDMGDIFSSFFGGGNQGFDFGFGNSGRRQAQGGADIRYRVRLKFDEAMEGGEYEIQVQRDETCEHCEGTGSEDGKVETCSVCHGSGQERQVRNTILGQIAVMGVCSKCKGTGKSIKNECKVCGGSGVNATSEKVKVKIPAGAYDGMILRFRGGGNAGNNGSAHGDLYVEIEVETSSKFERRGNDIYSDVDIPIYMAVLGGKVDVDTVAGNVVLKIPNGTQSGSIFRLKGKGAYILNGEGKRGDHYVRINIHVPGKLNRKEKELWEELSKV</sequence>
<comment type="subunit">
    <text evidence="11">Homodimer.</text>
</comment>
<feature type="binding site" evidence="11">
    <location>
        <position position="157"/>
    </location>
    <ligand>
        <name>Zn(2+)</name>
        <dbReference type="ChEBI" id="CHEBI:29105"/>
        <label>1</label>
    </ligand>
</feature>
<dbReference type="GO" id="GO:0051082">
    <property type="term" value="F:unfolded protein binding"/>
    <property type="evidence" value="ECO:0007669"/>
    <property type="project" value="UniProtKB-UniRule"/>
</dbReference>
<comment type="domain">
    <text evidence="11">The J domain is necessary and sufficient to stimulate DnaK ATPase activity. Zinc center 1 plays an important role in the autonomous, DnaK-independent chaperone activity of DnaJ. Zinc center 2 is essential for interaction with DnaK and for DnaJ activity.</text>
</comment>
<proteinExistence type="inferred from homology"/>
<keyword evidence="4 11" id="KW-0677">Repeat</keyword>
<dbReference type="Gene3D" id="2.10.230.10">
    <property type="entry name" value="Heat shock protein DnaJ, cysteine-rich domain"/>
    <property type="match status" value="1"/>
</dbReference>
<evidence type="ECO:0000313" key="15">
    <source>
        <dbReference type="EMBL" id="KKP93068.1"/>
    </source>
</evidence>
<evidence type="ECO:0000256" key="4">
    <source>
        <dbReference type="ARBA" id="ARBA00022737"/>
    </source>
</evidence>